<dbReference type="InterPro" id="IPR002104">
    <property type="entry name" value="Integrase_catalytic"/>
</dbReference>
<name>A0AAW9STQ5_CORAY</name>
<comment type="caution">
    <text evidence="12">The sequence shown here is derived from an EMBL/GenBank/DDBJ whole genome shotgun (WGS) entry which is preliminary data.</text>
</comment>
<evidence type="ECO:0000256" key="8">
    <source>
        <dbReference type="ARBA" id="ARBA00023306"/>
    </source>
</evidence>
<dbReference type="InterPro" id="IPR011010">
    <property type="entry name" value="DNA_brk_join_enz"/>
</dbReference>
<accession>A0AAW9STQ5</accession>
<comment type="similarity">
    <text evidence="9">Belongs to the 'phage' integrase family. XerC subfamily.</text>
</comment>
<gene>
    <name evidence="9" type="primary">xerC</name>
    <name evidence="12" type="ORF">QP460_008050</name>
</gene>
<reference evidence="12" key="2">
    <citation type="submission" date="2024-05" db="EMBL/GenBank/DDBJ databases">
        <authorList>
            <person name="Wolfe A."/>
        </authorList>
    </citation>
    <scope>NUCLEOTIDE SEQUENCE</scope>
    <source>
        <strain evidence="12">UMB1064</strain>
    </source>
</reference>
<dbReference type="Pfam" id="PF00589">
    <property type="entry name" value="Phage_integrase"/>
    <property type="match status" value="1"/>
</dbReference>
<dbReference type="GO" id="GO:0006313">
    <property type="term" value="P:DNA transposition"/>
    <property type="evidence" value="ECO:0007669"/>
    <property type="project" value="UniProtKB-UniRule"/>
</dbReference>
<protein>
    <recommendedName>
        <fullName evidence="9">Tyrosine recombinase XerC</fullName>
    </recommendedName>
</protein>
<evidence type="ECO:0000256" key="1">
    <source>
        <dbReference type="ARBA" id="ARBA00004496"/>
    </source>
</evidence>
<dbReference type="InterPro" id="IPR044068">
    <property type="entry name" value="CB"/>
</dbReference>
<dbReference type="InterPro" id="IPR004107">
    <property type="entry name" value="Integrase_SAM-like_N"/>
</dbReference>
<evidence type="ECO:0000256" key="3">
    <source>
        <dbReference type="ARBA" id="ARBA00022618"/>
    </source>
</evidence>
<comment type="subcellular location">
    <subcellularLocation>
        <location evidence="1 9">Cytoplasm</location>
    </subcellularLocation>
</comment>
<dbReference type="InterPro" id="IPR023009">
    <property type="entry name" value="Tyrosine_recombinase_XerC/XerD"/>
</dbReference>
<feature type="domain" description="Tyr recombinase" evidence="10">
    <location>
        <begin position="121"/>
        <end position="298"/>
    </location>
</feature>
<dbReference type="SUPFAM" id="SSF56349">
    <property type="entry name" value="DNA breaking-rejoining enzymes"/>
    <property type="match status" value="1"/>
</dbReference>
<dbReference type="Gene3D" id="1.10.150.130">
    <property type="match status" value="1"/>
</dbReference>
<evidence type="ECO:0000256" key="7">
    <source>
        <dbReference type="ARBA" id="ARBA00023172"/>
    </source>
</evidence>
<dbReference type="GO" id="GO:0009037">
    <property type="term" value="F:tyrosine-based site-specific recombinase activity"/>
    <property type="evidence" value="ECO:0007669"/>
    <property type="project" value="UniProtKB-UniRule"/>
</dbReference>
<dbReference type="GO" id="GO:0003677">
    <property type="term" value="F:DNA binding"/>
    <property type="evidence" value="ECO:0007669"/>
    <property type="project" value="UniProtKB-UniRule"/>
</dbReference>
<feature type="active site" evidence="9">
    <location>
        <position position="253"/>
    </location>
</feature>
<dbReference type="PANTHER" id="PTHR30349">
    <property type="entry name" value="PHAGE INTEGRASE-RELATED"/>
    <property type="match status" value="1"/>
</dbReference>
<feature type="active site" evidence="9">
    <location>
        <position position="276"/>
    </location>
</feature>
<evidence type="ECO:0000313" key="13">
    <source>
        <dbReference type="Proteomes" id="UP001223646"/>
    </source>
</evidence>
<dbReference type="Gene3D" id="1.10.443.10">
    <property type="entry name" value="Intergrase catalytic core"/>
    <property type="match status" value="1"/>
</dbReference>
<dbReference type="Pfam" id="PF02899">
    <property type="entry name" value="Phage_int_SAM_1"/>
    <property type="match status" value="1"/>
</dbReference>
<dbReference type="HAMAP" id="MF_01808">
    <property type="entry name" value="Recomb_XerC_XerD"/>
    <property type="match status" value="1"/>
</dbReference>
<dbReference type="PANTHER" id="PTHR30349:SF77">
    <property type="entry name" value="TYROSINE RECOMBINASE XERC"/>
    <property type="match status" value="1"/>
</dbReference>
<keyword evidence="3 9" id="KW-0132">Cell division</keyword>
<dbReference type="InterPro" id="IPR013762">
    <property type="entry name" value="Integrase-like_cat_sf"/>
</dbReference>
<keyword evidence="4 9" id="KW-0159">Chromosome partition</keyword>
<feature type="active site" description="O-(3'-phospho-DNA)-tyrosine intermediate" evidence="9">
    <location>
        <position position="285"/>
    </location>
</feature>
<dbReference type="InterPro" id="IPR010998">
    <property type="entry name" value="Integrase_recombinase_N"/>
</dbReference>
<dbReference type="GO" id="GO:0007059">
    <property type="term" value="P:chromosome segregation"/>
    <property type="evidence" value="ECO:0007669"/>
    <property type="project" value="UniProtKB-UniRule"/>
</dbReference>
<dbReference type="GO" id="GO:0005737">
    <property type="term" value="C:cytoplasm"/>
    <property type="evidence" value="ECO:0007669"/>
    <property type="project" value="UniProtKB-SubCell"/>
</dbReference>
<sequence>MKRATDKDDTAEPDFGLSANIEAVLMDFLDELTYSRRLSGATVRAYRADLIPLLAGLNHISELSTPVIRAYLGAKHAEGAARSSLARLTTSIRQFCSWLVARKLLDADPSLRLSTPKKHQHLPEVLSPEKVEAAIEKVSSEDSAVAARDLAIVELLYATGMRVEELCKADVSDVDFSRHIISVVGKGNKQRIVPFGAPAGAALKGWVQVRGNFHASAQAEHALFLGMRGGRLNPRQARRVIHKWADVSPHALRHSAATAMVEGGADLRVVQEMLGHSSLATTQIYTHVSADRLREVHKRAHPRA</sequence>
<evidence type="ECO:0000256" key="9">
    <source>
        <dbReference type="HAMAP-Rule" id="MF_01808"/>
    </source>
</evidence>
<dbReference type="PROSITE" id="PS51900">
    <property type="entry name" value="CB"/>
    <property type="match status" value="1"/>
</dbReference>
<dbReference type="Proteomes" id="UP001223646">
    <property type="component" value="Unassembled WGS sequence"/>
</dbReference>
<comment type="function">
    <text evidence="9">Site-specific tyrosine recombinase, which acts by catalyzing the cutting and rejoining of the recombining DNA molecules. The XerC-XerD complex is essential to convert dimers of the bacterial chromosome into monomers to permit their segregation at cell division. It also contributes to the segregational stability of plasmids.</text>
</comment>
<dbReference type="GO" id="GO:0051301">
    <property type="term" value="P:cell division"/>
    <property type="evidence" value="ECO:0007669"/>
    <property type="project" value="UniProtKB-KW"/>
</dbReference>
<feature type="active site" evidence="9">
    <location>
        <position position="186"/>
    </location>
</feature>
<keyword evidence="6 9" id="KW-0238">DNA-binding</keyword>
<evidence type="ECO:0000256" key="4">
    <source>
        <dbReference type="ARBA" id="ARBA00022829"/>
    </source>
</evidence>
<evidence type="ECO:0000259" key="10">
    <source>
        <dbReference type="PROSITE" id="PS51898"/>
    </source>
</evidence>
<dbReference type="CDD" id="cd00798">
    <property type="entry name" value="INT_XerDC_C"/>
    <property type="match status" value="1"/>
</dbReference>
<organism evidence="12 13">
    <name type="scientific">Corynebacterium amycolatum</name>
    <dbReference type="NCBI Taxonomy" id="43765"/>
    <lineage>
        <taxon>Bacteria</taxon>
        <taxon>Bacillati</taxon>
        <taxon>Actinomycetota</taxon>
        <taxon>Actinomycetes</taxon>
        <taxon>Mycobacteriales</taxon>
        <taxon>Corynebacteriaceae</taxon>
        <taxon>Corynebacterium</taxon>
    </lineage>
</organism>
<dbReference type="AlphaFoldDB" id="A0AAW9STQ5"/>
<keyword evidence="7 9" id="KW-0233">DNA recombination</keyword>
<proteinExistence type="inferred from homology"/>
<keyword evidence="2 9" id="KW-0963">Cytoplasm</keyword>
<evidence type="ECO:0000256" key="2">
    <source>
        <dbReference type="ARBA" id="ARBA00022490"/>
    </source>
</evidence>
<feature type="domain" description="Core-binding (CB)" evidence="11">
    <location>
        <begin position="19"/>
        <end position="100"/>
    </location>
</feature>
<evidence type="ECO:0000256" key="5">
    <source>
        <dbReference type="ARBA" id="ARBA00022908"/>
    </source>
</evidence>
<evidence type="ECO:0000313" key="12">
    <source>
        <dbReference type="EMBL" id="MEO3717538.1"/>
    </source>
</evidence>
<evidence type="ECO:0000259" key="11">
    <source>
        <dbReference type="PROSITE" id="PS51900"/>
    </source>
</evidence>
<reference evidence="12" key="1">
    <citation type="submission" date="2023-05" db="EMBL/GenBank/DDBJ databases">
        <authorList>
            <person name="Du J."/>
        </authorList>
    </citation>
    <scope>NUCLEOTIDE SEQUENCE</scope>
    <source>
        <strain evidence="12">UMB1064</strain>
    </source>
</reference>
<feature type="active site" evidence="9">
    <location>
        <position position="250"/>
    </location>
</feature>
<feature type="active site" evidence="9">
    <location>
        <position position="162"/>
    </location>
</feature>
<keyword evidence="5 9" id="KW-0229">DNA integration</keyword>
<evidence type="ECO:0000256" key="6">
    <source>
        <dbReference type="ARBA" id="ARBA00023125"/>
    </source>
</evidence>
<keyword evidence="8 9" id="KW-0131">Cell cycle</keyword>
<dbReference type="InterPro" id="IPR050090">
    <property type="entry name" value="Tyrosine_recombinase_XerCD"/>
</dbReference>
<dbReference type="PROSITE" id="PS51898">
    <property type="entry name" value="TYR_RECOMBINASE"/>
    <property type="match status" value="1"/>
</dbReference>
<dbReference type="EMBL" id="JASOOY020000030">
    <property type="protein sequence ID" value="MEO3717538.1"/>
    <property type="molecule type" value="Genomic_DNA"/>
</dbReference>
<comment type="subunit">
    <text evidence="9">Forms a cyclic heterotetrameric complex composed of two molecules of XerC and two molecules of XerD.</text>
</comment>